<dbReference type="RefSeq" id="XP_016595130.1">
    <property type="nucleotide sequence ID" value="XM_016748288.1"/>
</dbReference>
<dbReference type="InterPro" id="IPR051678">
    <property type="entry name" value="AGP_Transferase"/>
</dbReference>
<gene>
    <name evidence="1" type="ORF">PEX2_110220</name>
</gene>
<dbReference type="PANTHER" id="PTHR21310">
    <property type="entry name" value="AMINOGLYCOSIDE PHOSPHOTRANSFERASE-RELATED-RELATED"/>
    <property type="match status" value="1"/>
</dbReference>
<sequence>MSLDLVIPDSSYSRNWGLFSTSTRKVLKANPSGQTPARVFRNKNLLVKWGTEVKISEAHSLFAIGQFDDIPVPQVFGWSIDGGETFIFMEYLQGQTLEQAWDSMDVNHRISVCHELRKIIDALRQIKQDPSDPFIGMYNDSNVRSKHVNLLGFHQ</sequence>
<dbReference type="PhylomeDB" id="A0A0A2KVR2"/>
<accession>A0A0A2KVR2</accession>
<dbReference type="VEuPathDB" id="FungiDB:PEXP_029470"/>
<dbReference type="AlphaFoldDB" id="A0A0A2KVR2"/>
<dbReference type="Proteomes" id="UP000030143">
    <property type="component" value="Unassembled WGS sequence"/>
</dbReference>
<keyword evidence="2" id="KW-1185">Reference proteome</keyword>
<dbReference type="InterPro" id="IPR011009">
    <property type="entry name" value="Kinase-like_dom_sf"/>
</dbReference>
<protein>
    <recommendedName>
        <fullName evidence="3">Protein kinase domain-containing protein</fullName>
    </recommendedName>
</protein>
<evidence type="ECO:0000313" key="1">
    <source>
        <dbReference type="EMBL" id="KGO52380.1"/>
    </source>
</evidence>
<comment type="caution">
    <text evidence="1">The sequence shown here is derived from an EMBL/GenBank/DDBJ whole genome shotgun (WGS) entry which is preliminary data.</text>
</comment>
<dbReference type="SUPFAM" id="SSF56112">
    <property type="entry name" value="Protein kinase-like (PK-like)"/>
    <property type="match status" value="1"/>
</dbReference>
<proteinExistence type="predicted"/>
<dbReference type="EMBL" id="JQFZ01000266">
    <property type="protein sequence ID" value="KGO52380.1"/>
    <property type="molecule type" value="Genomic_DNA"/>
</dbReference>
<evidence type="ECO:0000313" key="2">
    <source>
        <dbReference type="Proteomes" id="UP000030143"/>
    </source>
</evidence>
<evidence type="ECO:0008006" key="3">
    <source>
        <dbReference type="Google" id="ProtNLM"/>
    </source>
</evidence>
<organism evidence="1 2">
    <name type="scientific">Penicillium expansum</name>
    <name type="common">Blue mold rot fungus</name>
    <dbReference type="NCBI Taxonomy" id="27334"/>
    <lineage>
        <taxon>Eukaryota</taxon>
        <taxon>Fungi</taxon>
        <taxon>Dikarya</taxon>
        <taxon>Ascomycota</taxon>
        <taxon>Pezizomycotina</taxon>
        <taxon>Eurotiomycetes</taxon>
        <taxon>Eurotiomycetidae</taxon>
        <taxon>Eurotiales</taxon>
        <taxon>Aspergillaceae</taxon>
        <taxon>Penicillium</taxon>
    </lineage>
</organism>
<dbReference type="OrthoDB" id="2906425at2759"/>
<dbReference type="GeneID" id="27683709"/>
<dbReference type="PANTHER" id="PTHR21310:SF54">
    <property type="entry name" value="AMINOGLYCOSIDE PHOSPHOTRANSFERASE DOMAIN-CONTAINING PROTEIN"/>
    <property type="match status" value="1"/>
</dbReference>
<reference evidence="1 2" key="1">
    <citation type="journal article" date="2015" name="Mol. Plant Microbe Interact.">
        <title>Genome, transcriptome, and functional analyses of Penicillium expansum provide new insights into secondary metabolism and pathogenicity.</title>
        <authorList>
            <person name="Ballester A.R."/>
            <person name="Marcet-Houben M."/>
            <person name="Levin E."/>
            <person name="Sela N."/>
            <person name="Selma-Lazaro C."/>
            <person name="Carmona L."/>
            <person name="Wisniewski M."/>
            <person name="Droby S."/>
            <person name="Gonzalez-Candelas L."/>
            <person name="Gabaldon T."/>
        </authorList>
    </citation>
    <scope>NUCLEOTIDE SEQUENCE [LARGE SCALE GENOMIC DNA]</scope>
    <source>
        <strain evidence="1 2">MD-8</strain>
    </source>
</reference>
<dbReference type="HOGENOM" id="CLU_113781_0_0_1"/>
<name>A0A0A2KVR2_PENEN</name>